<keyword evidence="1" id="KW-0325">Glycoprotein</keyword>
<dbReference type="InterPro" id="IPR011162">
    <property type="entry name" value="MHC_I/II-like_Ag-recog"/>
</dbReference>
<dbReference type="PANTHER" id="PTHR16675:SF237">
    <property type="entry name" value="MHC CLASS I ANTIGEN TRANSCRIPT VARIANT 1-RELATED"/>
    <property type="match status" value="1"/>
</dbReference>
<dbReference type="InterPro" id="IPR011161">
    <property type="entry name" value="MHC_I-like_Ag-recog"/>
</dbReference>
<feature type="domain" description="MHC class I-like antigen recognition-like" evidence="3">
    <location>
        <begin position="26"/>
        <end position="201"/>
    </location>
</feature>
<protein>
    <recommendedName>
        <fullName evidence="3">MHC class I-like antigen recognition-like domain-containing protein</fullName>
    </recommendedName>
</protein>
<dbReference type="SUPFAM" id="SSF54452">
    <property type="entry name" value="MHC antigen-recognition domain"/>
    <property type="match status" value="1"/>
</dbReference>
<dbReference type="InterPro" id="IPR037055">
    <property type="entry name" value="MHC_I-like_Ag-recog_sf"/>
</dbReference>
<gene>
    <name evidence="4" type="ORF">XENORESO_002488</name>
</gene>
<evidence type="ECO:0000256" key="1">
    <source>
        <dbReference type="ARBA" id="ARBA00023180"/>
    </source>
</evidence>
<dbReference type="Gene3D" id="3.30.500.10">
    <property type="entry name" value="MHC class I-like antigen recognition-like"/>
    <property type="match status" value="1"/>
</dbReference>
<dbReference type="InterPro" id="IPR001039">
    <property type="entry name" value="MHC_I_a_a1/a2"/>
</dbReference>
<dbReference type="PANTHER" id="PTHR16675">
    <property type="entry name" value="MHC CLASS I-RELATED"/>
    <property type="match status" value="1"/>
</dbReference>
<evidence type="ECO:0000256" key="2">
    <source>
        <dbReference type="RuleBase" id="RU004439"/>
    </source>
</evidence>
<dbReference type="Proteomes" id="UP001444071">
    <property type="component" value="Unassembled WGS sequence"/>
</dbReference>
<proteinExistence type="inferred from homology"/>
<evidence type="ECO:0000313" key="5">
    <source>
        <dbReference type="Proteomes" id="UP001444071"/>
    </source>
</evidence>
<dbReference type="PRINTS" id="PR01638">
    <property type="entry name" value="MHCCLASSI"/>
</dbReference>
<feature type="non-terminal residue" evidence="4">
    <location>
        <position position="204"/>
    </location>
</feature>
<dbReference type="InterPro" id="IPR050208">
    <property type="entry name" value="MHC_class-I_related"/>
</dbReference>
<dbReference type="Pfam" id="PF00129">
    <property type="entry name" value="MHC_I"/>
    <property type="match status" value="1"/>
</dbReference>
<organism evidence="4 5">
    <name type="scientific">Xenotaenia resolanae</name>
    <dbReference type="NCBI Taxonomy" id="208358"/>
    <lineage>
        <taxon>Eukaryota</taxon>
        <taxon>Metazoa</taxon>
        <taxon>Chordata</taxon>
        <taxon>Craniata</taxon>
        <taxon>Vertebrata</taxon>
        <taxon>Euteleostomi</taxon>
        <taxon>Actinopterygii</taxon>
        <taxon>Neopterygii</taxon>
        <taxon>Teleostei</taxon>
        <taxon>Neoteleostei</taxon>
        <taxon>Acanthomorphata</taxon>
        <taxon>Ovalentaria</taxon>
        <taxon>Atherinomorphae</taxon>
        <taxon>Cyprinodontiformes</taxon>
        <taxon>Goodeidae</taxon>
        <taxon>Xenotaenia</taxon>
    </lineage>
</organism>
<sequence length="204" mass="24144">MNEMVNEIIWFYFFSSNQNLVFFPVTHSLKYFYTASSQVPNFPEFVAVSLVDDLQIEYYDSNIQKYVPKQDWMRKNTDQLFLEGQNGMCLCEHQNFKADVEIAKQCFNQTGGVHIFQFMYGCEWDEETGKVTSFRQYGYDGEDFLILNAESNTWIAPNQQAKITTDKWNNNKAELEYIKNYQNQICPEWLKKYVGYGRSSLMRT</sequence>
<comment type="similarity">
    <text evidence="2">Belongs to the MHC class I family.</text>
</comment>
<accession>A0ABV0WD87</accession>
<reference evidence="4 5" key="1">
    <citation type="submission" date="2021-06" db="EMBL/GenBank/DDBJ databases">
        <authorList>
            <person name="Palmer J.M."/>
        </authorList>
    </citation>
    <scope>NUCLEOTIDE SEQUENCE [LARGE SCALE GENOMIC DNA]</scope>
    <source>
        <strain evidence="4 5">XR_2019</strain>
        <tissue evidence="4">Muscle</tissue>
    </source>
</reference>
<keyword evidence="5" id="KW-1185">Reference proteome</keyword>
<evidence type="ECO:0000313" key="4">
    <source>
        <dbReference type="EMBL" id="MEQ2267159.1"/>
    </source>
</evidence>
<comment type="caution">
    <text evidence="4">The sequence shown here is derived from an EMBL/GenBank/DDBJ whole genome shotgun (WGS) entry which is preliminary data.</text>
</comment>
<evidence type="ECO:0000259" key="3">
    <source>
        <dbReference type="Pfam" id="PF00129"/>
    </source>
</evidence>
<name>A0ABV0WD87_9TELE</name>
<dbReference type="EMBL" id="JAHRIM010041469">
    <property type="protein sequence ID" value="MEQ2267159.1"/>
    <property type="molecule type" value="Genomic_DNA"/>
</dbReference>